<evidence type="ECO:0000313" key="14">
    <source>
        <dbReference type="Proteomes" id="UP000077755"/>
    </source>
</evidence>
<dbReference type="InterPro" id="IPR034161">
    <property type="entry name" value="Pepsin-like_plant"/>
</dbReference>
<evidence type="ECO:0000256" key="8">
    <source>
        <dbReference type="ARBA" id="ARBA00022989"/>
    </source>
</evidence>
<dbReference type="FunFam" id="2.40.70.10:FF:000018">
    <property type="entry name" value="Aspartic proteinase-like protein 2"/>
    <property type="match status" value="1"/>
</dbReference>
<dbReference type="Pfam" id="PF14543">
    <property type="entry name" value="TAXi_N"/>
    <property type="match status" value="1"/>
</dbReference>
<organism evidence="13 14">
    <name type="scientific">Daucus carota subsp. sativus</name>
    <name type="common">Carrot</name>
    <dbReference type="NCBI Taxonomy" id="79200"/>
    <lineage>
        <taxon>Eukaryota</taxon>
        <taxon>Viridiplantae</taxon>
        <taxon>Streptophyta</taxon>
        <taxon>Embryophyta</taxon>
        <taxon>Tracheophyta</taxon>
        <taxon>Spermatophyta</taxon>
        <taxon>Magnoliopsida</taxon>
        <taxon>eudicotyledons</taxon>
        <taxon>Gunneridae</taxon>
        <taxon>Pentapetalae</taxon>
        <taxon>asterids</taxon>
        <taxon>campanulids</taxon>
        <taxon>Apiales</taxon>
        <taxon>Apiaceae</taxon>
        <taxon>Apioideae</taxon>
        <taxon>Scandiceae</taxon>
        <taxon>Daucinae</taxon>
        <taxon>Daucus</taxon>
        <taxon>Daucus sect. Daucus</taxon>
    </lineage>
</organism>
<dbReference type="AlphaFoldDB" id="A0AAF0X7U0"/>
<keyword evidence="8" id="KW-1133">Transmembrane helix</keyword>
<evidence type="ECO:0000256" key="3">
    <source>
        <dbReference type="ARBA" id="ARBA00022670"/>
    </source>
</evidence>
<reference evidence="13" key="1">
    <citation type="journal article" date="2016" name="Nat. Genet.">
        <title>A high-quality carrot genome assembly provides new insights into carotenoid accumulation and asterid genome evolution.</title>
        <authorList>
            <person name="Iorizzo M."/>
            <person name="Ellison S."/>
            <person name="Senalik D."/>
            <person name="Zeng P."/>
            <person name="Satapoomin P."/>
            <person name="Huang J."/>
            <person name="Bowman M."/>
            <person name="Iovene M."/>
            <person name="Sanseverino W."/>
            <person name="Cavagnaro P."/>
            <person name="Yildiz M."/>
            <person name="Macko-Podgorni A."/>
            <person name="Moranska E."/>
            <person name="Grzebelus E."/>
            <person name="Grzebelus D."/>
            <person name="Ashrafi H."/>
            <person name="Zheng Z."/>
            <person name="Cheng S."/>
            <person name="Spooner D."/>
            <person name="Van Deynze A."/>
            <person name="Simon P."/>
        </authorList>
    </citation>
    <scope>NUCLEOTIDE SEQUENCE</scope>
    <source>
        <tissue evidence="13">Leaf</tissue>
    </source>
</reference>
<keyword evidence="7" id="KW-0378">Hydrolase</keyword>
<comment type="subcellular location">
    <subcellularLocation>
        <location evidence="1">Membrane</location>
    </subcellularLocation>
</comment>
<gene>
    <name evidence="13" type="ORF">DCAR_0521455</name>
</gene>
<keyword evidence="10" id="KW-0325">Glycoprotein</keyword>
<dbReference type="CDD" id="cd05476">
    <property type="entry name" value="pepsin_A_like_plant"/>
    <property type="match status" value="1"/>
</dbReference>
<dbReference type="InterPro" id="IPR021109">
    <property type="entry name" value="Peptidase_aspartic_dom_sf"/>
</dbReference>
<comment type="similarity">
    <text evidence="2">Belongs to the peptidase A1 family.</text>
</comment>
<dbReference type="GO" id="GO:0016020">
    <property type="term" value="C:membrane"/>
    <property type="evidence" value="ECO:0007669"/>
    <property type="project" value="UniProtKB-SubCell"/>
</dbReference>
<evidence type="ECO:0000256" key="2">
    <source>
        <dbReference type="ARBA" id="ARBA00007447"/>
    </source>
</evidence>
<reference evidence="13" key="2">
    <citation type="submission" date="2022-03" db="EMBL/GenBank/DDBJ databases">
        <title>Draft title - Genomic analysis of global carrot germplasm unveils the trajectory of domestication and the origin of high carotenoid orange carrot.</title>
        <authorList>
            <person name="Iorizzo M."/>
            <person name="Ellison S."/>
            <person name="Senalik D."/>
            <person name="Macko-Podgorni A."/>
            <person name="Grzebelus D."/>
            <person name="Bostan H."/>
            <person name="Rolling W."/>
            <person name="Curaba J."/>
            <person name="Simon P."/>
        </authorList>
    </citation>
    <scope>NUCLEOTIDE SEQUENCE</scope>
    <source>
        <tissue evidence="13">Leaf</tissue>
    </source>
</reference>
<keyword evidence="9" id="KW-0472">Membrane</keyword>
<feature type="active site" evidence="11">
    <location>
        <position position="104"/>
    </location>
</feature>
<evidence type="ECO:0000256" key="1">
    <source>
        <dbReference type="ARBA" id="ARBA00004370"/>
    </source>
</evidence>
<evidence type="ECO:0000256" key="7">
    <source>
        <dbReference type="ARBA" id="ARBA00022801"/>
    </source>
</evidence>
<accession>A0AAF0X7U0</accession>
<sequence>MPRISIGGCTATLTLLAVLLGTTTVVLCGFPATLTLERAFPTSHGVELSQLRARDSARHGRLLESSGGVIDFPVDGTYDPYRVGLYFTRVQLGSPPREYYVQIDTGSDVLWVSCSSCNGCPTSSGLDIQLESFDPSSSSTASLVSCSDQRCALGAQTSDSACSRQSNQCSYTFQYGDGSGTSGYYVADLMHFDMVVGNSVISNTTAPVVFGCSTSQTGDLTKPDRAVDGIFGFGQQGLSVISQLSTQAIVPDAFSHCLRGGDNGGGILVFGQIVEPNLVYTPLVPSQPHYNVNLLSIAVNGQSLPIDPSVFSTSGNRGTIIDSGTTLAYLADQVYDPFVNAITQTVSNSVNPFLSRGSQCFFVSSSVSQIFPSVTLNFAGGASMFLKPEDYLLKQNSVGGATAWCIGFQKLQGQDITILGDLVLKDKIVVYDLGGQRIGWADYDCSLSVNVSTTSSSGTREFVNAGQIGGSSSLQDSFMELISISIISLILHLSILYSFPVL</sequence>
<dbReference type="PANTHER" id="PTHR13683:SF375">
    <property type="entry name" value="PEPTIDASE A1 DOMAIN-CONTAINING PROTEIN"/>
    <property type="match status" value="1"/>
</dbReference>
<dbReference type="PRINTS" id="PR00792">
    <property type="entry name" value="PEPSIN"/>
</dbReference>
<dbReference type="Proteomes" id="UP000077755">
    <property type="component" value="Chromosome 5"/>
</dbReference>
<evidence type="ECO:0000256" key="9">
    <source>
        <dbReference type="ARBA" id="ARBA00023136"/>
    </source>
</evidence>
<evidence type="ECO:0000256" key="6">
    <source>
        <dbReference type="ARBA" id="ARBA00022750"/>
    </source>
</evidence>
<dbReference type="InterPro" id="IPR032861">
    <property type="entry name" value="TAXi_N"/>
</dbReference>
<evidence type="ECO:0000313" key="13">
    <source>
        <dbReference type="EMBL" id="WOH02067.1"/>
    </source>
</evidence>
<evidence type="ECO:0000256" key="10">
    <source>
        <dbReference type="ARBA" id="ARBA00023180"/>
    </source>
</evidence>
<dbReference type="Gene3D" id="2.40.70.10">
    <property type="entry name" value="Acid Proteases"/>
    <property type="match status" value="2"/>
</dbReference>
<proteinExistence type="inferred from homology"/>
<evidence type="ECO:0000256" key="4">
    <source>
        <dbReference type="ARBA" id="ARBA00022692"/>
    </source>
</evidence>
<dbReference type="SUPFAM" id="SSF50630">
    <property type="entry name" value="Acid proteases"/>
    <property type="match status" value="1"/>
</dbReference>
<name>A0AAF0X7U0_DAUCS</name>
<keyword evidence="5" id="KW-0732">Signal</keyword>
<protein>
    <recommendedName>
        <fullName evidence="12">Peptidase A1 domain-containing protein</fullName>
    </recommendedName>
</protein>
<dbReference type="GO" id="GO:0006508">
    <property type="term" value="P:proteolysis"/>
    <property type="evidence" value="ECO:0007669"/>
    <property type="project" value="UniProtKB-KW"/>
</dbReference>
<evidence type="ECO:0000256" key="5">
    <source>
        <dbReference type="ARBA" id="ARBA00022729"/>
    </source>
</evidence>
<feature type="active site" evidence="11">
    <location>
        <position position="322"/>
    </location>
</feature>
<dbReference type="EMBL" id="CP093347">
    <property type="protein sequence ID" value="WOH02067.1"/>
    <property type="molecule type" value="Genomic_DNA"/>
</dbReference>
<dbReference type="GO" id="GO:0004190">
    <property type="term" value="F:aspartic-type endopeptidase activity"/>
    <property type="evidence" value="ECO:0007669"/>
    <property type="project" value="UniProtKB-KW"/>
</dbReference>
<evidence type="ECO:0000256" key="11">
    <source>
        <dbReference type="PIRSR" id="PIRSR601461-1"/>
    </source>
</evidence>
<feature type="domain" description="Peptidase A1" evidence="12">
    <location>
        <begin position="86"/>
        <end position="441"/>
    </location>
</feature>
<keyword evidence="6" id="KW-0064">Aspartyl protease</keyword>
<keyword evidence="14" id="KW-1185">Reference proteome</keyword>
<dbReference type="FunFam" id="2.40.70.10:FF:000020">
    <property type="entry name" value="Aspartic proteinase-like protein 2"/>
    <property type="match status" value="1"/>
</dbReference>
<dbReference type="PANTHER" id="PTHR13683">
    <property type="entry name" value="ASPARTYL PROTEASES"/>
    <property type="match status" value="1"/>
</dbReference>
<keyword evidence="3" id="KW-0645">Protease</keyword>
<dbReference type="InterPro" id="IPR033121">
    <property type="entry name" value="PEPTIDASE_A1"/>
</dbReference>
<evidence type="ECO:0000259" key="12">
    <source>
        <dbReference type="PROSITE" id="PS51767"/>
    </source>
</evidence>
<dbReference type="InterPro" id="IPR001461">
    <property type="entry name" value="Aspartic_peptidase_A1"/>
</dbReference>
<dbReference type="Pfam" id="PF14541">
    <property type="entry name" value="TAXi_C"/>
    <property type="match status" value="1"/>
</dbReference>
<dbReference type="PROSITE" id="PS51767">
    <property type="entry name" value="PEPTIDASE_A1"/>
    <property type="match status" value="1"/>
</dbReference>
<dbReference type="InterPro" id="IPR032799">
    <property type="entry name" value="TAXi_C"/>
</dbReference>
<keyword evidence="4" id="KW-0812">Transmembrane</keyword>